<reference evidence="3 4" key="1">
    <citation type="journal article" date="2023" name="PLoS ONE">
        <title>Cytospora paraplurivora sp. nov. isolated from orchards with fruit tree decline syndrome in Ontario, Canada.</title>
        <authorList>
            <person name="Ilyukhin E."/>
            <person name="Nguyen H.D.T."/>
            <person name="Castle A.J."/>
            <person name="Ellouze W."/>
        </authorList>
    </citation>
    <scope>NUCLEOTIDE SEQUENCE [LARGE SCALE GENOMIC DNA]</scope>
    <source>
        <strain evidence="3 4">FDS-564</strain>
    </source>
</reference>
<dbReference type="InterPro" id="IPR052635">
    <property type="entry name" value="Sec_Metab_Biosynth_Reg"/>
</dbReference>
<dbReference type="PANTHER" id="PTHR39607:SF2">
    <property type="entry name" value="BZIP DOMAIN-CONTAINING PROTEIN"/>
    <property type="match status" value="1"/>
</dbReference>
<dbReference type="Proteomes" id="UP001320245">
    <property type="component" value="Unassembled WGS sequence"/>
</dbReference>
<keyword evidence="4" id="KW-1185">Reference proteome</keyword>
<dbReference type="InterPro" id="IPR004827">
    <property type="entry name" value="bZIP"/>
</dbReference>
<dbReference type="CDD" id="cd14688">
    <property type="entry name" value="bZIP_YAP"/>
    <property type="match status" value="1"/>
</dbReference>
<feature type="compositionally biased region" description="Basic and acidic residues" evidence="1">
    <location>
        <begin position="177"/>
        <end position="191"/>
    </location>
</feature>
<dbReference type="PROSITE" id="PS00036">
    <property type="entry name" value="BZIP_BASIC"/>
    <property type="match status" value="1"/>
</dbReference>
<proteinExistence type="predicted"/>
<dbReference type="EMBL" id="JAJSPL020000001">
    <property type="protein sequence ID" value="KAK7749744.1"/>
    <property type="molecule type" value="Genomic_DNA"/>
</dbReference>
<sequence>MPSGSSSKHHHSSSSRKHESSKHQSQSDDWSDITEPDERRRIQNRIAQRKFREKAREHKERQEREARNQELAGSSYHVPVAEDFMSMRAGDDGDQLSGVPWGGLNIQHMVAMGHETESRRGSRREPSDHQYDYAGPSQYYDPQLMSSPYAGGGVAYGGDDRDQQQQYQQQPFGDVALEGKGKGKGRAHDGRPGSARS</sequence>
<comment type="caution">
    <text evidence="3">The sequence shown here is derived from an EMBL/GenBank/DDBJ whole genome shotgun (WGS) entry which is preliminary data.</text>
</comment>
<feature type="compositionally biased region" description="Basic and acidic residues" evidence="1">
    <location>
        <begin position="54"/>
        <end position="68"/>
    </location>
</feature>
<evidence type="ECO:0000259" key="2">
    <source>
        <dbReference type="PROSITE" id="PS00036"/>
    </source>
</evidence>
<feature type="compositionally biased region" description="Basic and acidic residues" evidence="1">
    <location>
        <begin position="114"/>
        <end position="131"/>
    </location>
</feature>
<feature type="domain" description="BZIP" evidence="2">
    <location>
        <begin position="39"/>
        <end position="54"/>
    </location>
</feature>
<accession>A0AAN9UUS9</accession>
<protein>
    <recommendedName>
        <fullName evidence="2">BZIP domain-containing protein</fullName>
    </recommendedName>
</protein>
<evidence type="ECO:0000256" key="1">
    <source>
        <dbReference type="SAM" id="MobiDB-lite"/>
    </source>
</evidence>
<feature type="region of interest" description="Disordered" evidence="1">
    <location>
        <begin position="1"/>
        <end position="77"/>
    </location>
</feature>
<dbReference type="GO" id="GO:0003700">
    <property type="term" value="F:DNA-binding transcription factor activity"/>
    <property type="evidence" value="ECO:0007669"/>
    <property type="project" value="InterPro"/>
</dbReference>
<evidence type="ECO:0000313" key="4">
    <source>
        <dbReference type="Proteomes" id="UP001320245"/>
    </source>
</evidence>
<feature type="region of interest" description="Disordered" evidence="1">
    <location>
        <begin position="111"/>
        <end position="197"/>
    </location>
</feature>
<organism evidence="3 4">
    <name type="scientific">Cytospora paraplurivora</name>
    <dbReference type="NCBI Taxonomy" id="2898453"/>
    <lineage>
        <taxon>Eukaryota</taxon>
        <taxon>Fungi</taxon>
        <taxon>Dikarya</taxon>
        <taxon>Ascomycota</taxon>
        <taxon>Pezizomycotina</taxon>
        <taxon>Sordariomycetes</taxon>
        <taxon>Sordariomycetidae</taxon>
        <taxon>Diaporthales</taxon>
        <taxon>Cytosporaceae</taxon>
        <taxon>Cytospora</taxon>
    </lineage>
</organism>
<dbReference type="AlphaFoldDB" id="A0AAN9UUS9"/>
<evidence type="ECO:0000313" key="3">
    <source>
        <dbReference type="EMBL" id="KAK7749744.1"/>
    </source>
</evidence>
<dbReference type="PANTHER" id="PTHR39607">
    <property type="entry name" value="XANTHOCILLIN BIOSYNTHESIS CLUSTER TRANSCRIPTION FACTOR XANC-RELATED"/>
    <property type="match status" value="1"/>
</dbReference>
<gene>
    <name evidence="3" type="ORF">SLS53_000323</name>
</gene>
<name>A0AAN9UUS9_9PEZI</name>
<feature type="compositionally biased region" description="Basic and acidic residues" evidence="1">
    <location>
        <begin position="16"/>
        <end position="26"/>
    </location>
</feature>